<reference evidence="8" key="2">
    <citation type="submission" date="2020-11" db="EMBL/GenBank/DDBJ databases">
        <authorList>
            <person name="McCartney M.A."/>
            <person name="Auch B."/>
            <person name="Kono T."/>
            <person name="Mallez S."/>
            <person name="Becker A."/>
            <person name="Gohl D.M."/>
            <person name="Silverstein K.A.T."/>
            <person name="Koren S."/>
            <person name="Bechman K.B."/>
            <person name="Herman A."/>
            <person name="Abrahante J.E."/>
            <person name="Garbe J."/>
        </authorList>
    </citation>
    <scope>NUCLEOTIDE SEQUENCE</scope>
    <source>
        <strain evidence="8">Duluth1</strain>
        <tissue evidence="8">Whole animal</tissue>
    </source>
</reference>
<proteinExistence type="inferred from homology"/>
<evidence type="ECO:0000256" key="3">
    <source>
        <dbReference type="ARBA" id="ARBA00022692"/>
    </source>
</evidence>
<keyword evidence="3 7" id="KW-0812">Transmembrane</keyword>
<dbReference type="EMBL" id="JAIWYP010000008">
    <property type="protein sequence ID" value="KAH3781573.1"/>
    <property type="molecule type" value="Genomic_DNA"/>
</dbReference>
<dbReference type="Pfam" id="PF04505">
    <property type="entry name" value="CD225"/>
    <property type="match status" value="1"/>
</dbReference>
<evidence type="ECO:0000313" key="8">
    <source>
        <dbReference type="EMBL" id="KAH3781573.1"/>
    </source>
</evidence>
<accession>A0A9D4ELN5</accession>
<keyword evidence="5 7" id="KW-0472">Membrane</keyword>
<protein>
    <submittedName>
        <fullName evidence="8">Uncharacterized protein</fullName>
    </submittedName>
</protein>
<name>A0A9D4ELN5_DREPO</name>
<evidence type="ECO:0000256" key="1">
    <source>
        <dbReference type="ARBA" id="ARBA00004370"/>
    </source>
</evidence>
<feature type="region of interest" description="Disordered" evidence="6">
    <location>
        <begin position="1"/>
        <end position="37"/>
    </location>
</feature>
<comment type="similarity">
    <text evidence="2">Belongs to the CD225/Dispanin family.</text>
</comment>
<dbReference type="InterPro" id="IPR051423">
    <property type="entry name" value="CD225/Dispanin"/>
</dbReference>
<sequence>MMEKAANENPPSDYPVSQPQFQTQQHQQQQPSAFTQQAVYHGQPDNKEHAGYIQPSYVGEPGQVVVLSQPQPAAVIVQVGTVPTDYMVSSILACLFCFWPTGLAAIYFSMETRKMIANGNMAQANSHSLNARNLVIVTTVIGLIWIIIVIVVRAVNG</sequence>
<gene>
    <name evidence="8" type="ORF">DPMN_159409</name>
</gene>
<comment type="subcellular location">
    <subcellularLocation>
        <location evidence="1">Membrane</location>
    </subcellularLocation>
</comment>
<reference evidence="8" key="1">
    <citation type="journal article" date="2019" name="bioRxiv">
        <title>The Genome of the Zebra Mussel, Dreissena polymorpha: A Resource for Invasive Species Research.</title>
        <authorList>
            <person name="McCartney M.A."/>
            <person name="Auch B."/>
            <person name="Kono T."/>
            <person name="Mallez S."/>
            <person name="Zhang Y."/>
            <person name="Obille A."/>
            <person name="Becker A."/>
            <person name="Abrahante J.E."/>
            <person name="Garbe J."/>
            <person name="Badalamenti J.P."/>
            <person name="Herman A."/>
            <person name="Mangelson H."/>
            <person name="Liachko I."/>
            <person name="Sullivan S."/>
            <person name="Sone E.D."/>
            <person name="Koren S."/>
            <person name="Silverstein K.A.T."/>
            <person name="Beckman K.B."/>
            <person name="Gohl D.M."/>
        </authorList>
    </citation>
    <scope>NUCLEOTIDE SEQUENCE</scope>
    <source>
        <strain evidence="8">Duluth1</strain>
        <tissue evidence="8">Whole animal</tissue>
    </source>
</reference>
<evidence type="ECO:0000256" key="5">
    <source>
        <dbReference type="ARBA" id="ARBA00023136"/>
    </source>
</evidence>
<keyword evidence="4 7" id="KW-1133">Transmembrane helix</keyword>
<evidence type="ECO:0000256" key="2">
    <source>
        <dbReference type="ARBA" id="ARBA00006843"/>
    </source>
</evidence>
<organism evidence="8 9">
    <name type="scientific">Dreissena polymorpha</name>
    <name type="common">Zebra mussel</name>
    <name type="synonym">Mytilus polymorpha</name>
    <dbReference type="NCBI Taxonomy" id="45954"/>
    <lineage>
        <taxon>Eukaryota</taxon>
        <taxon>Metazoa</taxon>
        <taxon>Spiralia</taxon>
        <taxon>Lophotrochozoa</taxon>
        <taxon>Mollusca</taxon>
        <taxon>Bivalvia</taxon>
        <taxon>Autobranchia</taxon>
        <taxon>Heteroconchia</taxon>
        <taxon>Euheterodonta</taxon>
        <taxon>Imparidentia</taxon>
        <taxon>Neoheterodontei</taxon>
        <taxon>Myida</taxon>
        <taxon>Dreissenoidea</taxon>
        <taxon>Dreissenidae</taxon>
        <taxon>Dreissena</taxon>
    </lineage>
</organism>
<evidence type="ECO:0000256" key="6">
    <source>
        <dbReference type="SAM" id="MobiDB-lite"/>
    </source>
</evidence>
<dbReference type="GO" id="GO:0016020">
    <property type="term" value="C:membrane"/>
    <property type="evidence" value="ECO:0007669"/>
    <property type="project" value="UniProtKB-SubCell"/>
</dbReference>
<feature type="transmembrane region" description="Helical" evidence="7">
    <location>
        <begin position="86"/>
        <end position="110"/>
    </location>
</feature>
<dbReference type="InterPro" id="IPR007593">
    <property type="entry name" value="CD225/Dispanin_fam"/>
</dbReference>
<dbReference type="AlphaFoldDB" id="A0A9D4ELN5"/>
<dbReference type="OrthoDB" id="10038436at2759"/>
<evidence type="ECO:0000256" key="4">
    <source>
        <dbReference type="ARBA" id="ARBA00022989"/>
    </source>
</evidence>
<dbReference type="PANTHER" id="PTHR14948">
    <property type="entry name" value="NG5"/>
    <property type="match status" value="1"/>
</dbReference>
<comment type="caution">
    <text evidence="8">The sequence shown here is derived from an EMBL/GenBank/DDBJ whole genome shotgun (WGS) entry which is preliminary data.</text>
</comment>
<feature type="transmembrane region" description="Helical" evidence="7">
    <location>
        <begin position="131"/>
        <end position="155"/>
    </location>
</feature>
<dbReference type="PANTHER" id="PTHR14948:SF25">
    <property type="entry name" value="DUF4190 DOMAIN-CONTAINING PROTEIN"/>
    <property type="match status" value="1"/>
</dbReference>
<evidence type="ECO:0000256" key="7">
    <source>
        <dbReference type="SAM" id="Phobius"/>
    </source>
</evidence>
<dbReference type="Proteomes" id="UP000828390">
    <property type="component" value="Unassembled WGS sequence"/>
</dbReference>
<feature type="compositionally biased region" description="Low complexity" evidence="6">
    <location>
        <begin position="17"/>
        <end position="37"/>
    </location>
</feature>
<evidence type="ECO:0000313" key="9">
    <source>
        <dbReference type="Proteomes" id="UP000828390"/>
    </source>
</evidence>
<keyword evidence="9" id="KW-1185">Reference proteome</keyword>